<dbReference type="Proteomes" id="UP000001997">
    <property type="component" value="Unassembled WGS sequence"/>
</dbReference>
<name>A5DGB3_PICGU</name>
<dbReference type="InParanoid" id="A5DGB3"/>
<keyword evidence="2" id="KW-1185">Reference proteome</keyword>
<dbReference type="HOGENOM" id="CLU_122462_0_0_1"/>
<organism evidence="1 2">
    <name type="scientific">Meyerozyma guilliermondii (strain ATCC 6260 / CBS 566 / DSM 6381 / JCM 1539 / NBRC 10279 / NRRL Y-324)</name>
    <name type="common">Yeast</name>
    <name type="synonym">Candida guilliermondii</name>
    <dbReference type="NCBI Taxonomy" id="294746"/>
    <lineage>
        <taxon>Eukaryota</taxon>
        <taxon>Fungi</taxon>
        <taxon>Dikarya</taxon>
        <taxon>Ascomycota</taxon>
        <taxon>Saccharomycotina</taxon>
        <taxon>Pichiomycetes</taxon>
        <taxon>Debaryomycetaceae</taxon>
        <taxon>Meyerozyma</taxon>
    </lineage>
</organism>
<dbReference type="GeneID" id="5127394"/>
<reference evidence="1 2" key="1">
    <citation type="journal article" date="2009" name="Nature">
        <title>Evolution of pathogenicity and sexual reproduction in eight Candida genomes.</title>
        <authorList>
            <person name="Butler G."/>
            <person name="Rasmussen M.D."/>
            <person name="Lin M.F."/>
            <person name="Santos M.A."/>
            <person name="Sakthikumar S."/>
            <person name="Munro C.A."/>
            <person name="Rheinbay E."/>
            <person name="Grabherr M."/>
            <person name="Forche A."/>
            <person name="Reedy J.L."/>
            <person name="Agrafioti I."/>
            <person name="Arnaud M.B."/>
            <person name="Bates S."/>
            <person name="Brown A.J."/>
            <person name="Brunke S."/>
            <person name="Costanzo M.C."/>
            <person name="Fitzpatrick D.A."/>
            <person name="de Groot P.W."/>
            <person name="Harris D."/>
            <person name="Hoyer L.L."/>
            <person name="Hube B."/>
            <person name="Klis F.M."/>
            <person name="Kodira C."/>
            <person name="Lennard N."/>
            <person name="Logue M.E."/>
            <person name="Martin R."/>
            <person name="Neiman A.M."/>
            <person name="Nikolaou E."/>
            <person name="Quail M.A."/>
            <person name="Quinn J."/>
            <person name="Santos M.C."/>
            <person name="Schmitzberger F.F."/>
            <person name="Sherlock G."/>
            <person name="Shah P."/>
            <person name="Silverstein K.A."/>
            <person name="Skrzypek M.S."/>
            <person name="Soll D."/>
            <person name="Staggs R."/>
            <person name="Stansfield I."/>
            <person name="Stumpf M.P."/>
            <person name="Sudbery P.E."/>
            <person name="Srikantha T."/>
            <person name="Zeng Q."/>
            <person name="Berman J."/>
            <person name="Berriman M."/>
            <person name="Heitman J."/>
            <person name="Gow N.A."/>
            <person name="Lorenz M.C."/>
            <person name="Birren B.W."/>
            <person name="Kellis M."/>
            <person name="Cuomo C.A."/>
        </authorList>
    </citation>
    <scope>NUCLEOTIDE SEQUENCE [LARGE SCALE GENOMIC DNA]</scope>
    <source>
        <strain evidence="2">ATCC 6260 / CBS 566 / DSM 6381 / JCM 1539 / NBRC 10279 / NRRL Y-324</strain>
    </source>
</reference>
<sequence>MSFRILGRRWYSVVPKAPKYENSGLLLTKSLKYVRDVDEYHRQIVEQNSDAEKAKLLLQKIHGNKTLLYMLSNFHYELSNIGIGWSAEPSSRPLWKYRWSYVTRLARLSNTFWSQCQLEDLAQHDHRLGTHPDNIGVLDPKNFESEVYNALQTGQYEGTDFRDVQMIGGRTFK</sequence>
<dbReference type="AlphaFoldDB" id="A5DGB3"/>
<proteinExistence type="predicted"/>
<gene>
    <name evidence="1" type="ORF">PGUG_02314</name>
</gene>
<dbReference type="OrthoDB" id="4092895at2759"/>
<dbReference type="eggNOG" id="ENOG502RQ80">
    <property type="taxonomic scope" value="Eukaryota"/>
</dbReference>
<accession>A5DGB3</accession>
<evidence type="ECO:0000313" key="1">
    <source>
        <dbReference type="EMBL" id="EDK38216.2"/>
    </source>
</evidence>
<dbReference type="OMA" id="YECKRIG"/>
<dbReference type="EMBL" id="CH408157">
    <property type="protein sequence ID" value="EDK38216.2"/>
    <property type="molecule type" value="Genomic_DNA"/>
</dbReference>
<protein>
    <submittedName>
        <fullName evidence="1">Uncharacterized protein</fullName>
    </submittedName>
</protein>
<dbReference type="RefSeq" id="XP_001484585.2">
    <property type="nucleotide sequence ID" value="XM_001484535.1"/>
</dbReference>
<evidence type="ECO:0000313" key="2">
    <source>
        <dbReference type="Proteomes" id="UP000001997"/>
    </source>
</evidence>
<dbReference type="STRING" id="294746.A5DGB3"/>
<dbReference type="KEGG" id="pgu:PGUG_02314"/>
<dbReference type="VEuPathDB" id="FungiDB:PGUG_02314"/>